<accession>A0A8T2SK04</accession>
<evidence type="ECO:0000256" key="1">
    <source>
        <dbReference type="ARBA" id="ARBA00022679"/>
    </source>
</evidence>
<organism evidence="10 11">
    <name type="scientific">Ceratopteris richardii</name>
    <name type="common">Triangle waterfern</name>
    <dbReference type="NCBI Taxonomy" id="49495"/>
    <lineage>
        <taxon>Eukaryota</taxon>
        <taxon>Viridiplantae</taxon>
        <taxon>Streptophyta</taxon>
        <taxon>Embryophyta</taxon>
        <taxon>Tracheophyta</taxon>
        <taxon>Polypodiopsida</taxon>
        <taxon>Polypodiidae</taxon>
        <taxon>Polypodiales</taxon>
        <taxon>Pteridineae</taxon>
        <taxon>Pteridaceae</taxon>
        <taxon>Parkerioideae</taxon>
        <taxon>Ceratopteris</taxon>
    </lineage>
</organism>
<dbReference type="InterPro" id="IPR016455">
    <property type="entry name" value="XTH"/>
</dbReference>
<dbReference type="GO" id="GO:0048046">
    <property type="term" value="C:apoplast"/>
    <property type="evidence" value="ECO:0007669"/>
    <property type="project" value="UniProtKB-SubCell"/>
</dbReference>
<dbReference type="PIRSF" id="PIRSF005604">
    <property type="entry name" value="XET"/>
    <property type="match status" value="1"/>
</dbReference>
<dbReference type="InterPro" id="IPR010713">
    <property type="entry name" value="XET_C"/>
</dbReference>
<comment type="PTM">
    <text evidence="8">Contains at least one intrachain disulfide bond essential for its enzymatic activity.</text>
</comment>
<dbReference type="OrthoDB" id="4781at2759"/>
<keyword evidence="8" id="KW-0961">Cell wall biogenesis/degradation</keyword>
<dbReference type="PANTHER" id="PTHR31062">
    <property type="entry name" value="XYLOGLUCAN ENDOTRANSGLUCOSYLASE/HYDROLASE PROTEIN 8-RELATED"/>
    <property type="match status" value="1"/>
</dbReference>
<dbReference type="SUPFAM" id="SSF49899">
    <property type="entry name" value="Concanavalin A-like lectins/glucanases"/>
    <property type="match status" value="1"/>
</dbReference>
<dbReference type="GO" id="GO:0010411">
    <property type="term" value="P:xyloglucan metabolic process"/>
    <property type="evidence" value="ECO:0007669"/>
    <property type="project" value="InterPro"/>
</dbReference>
<evidence type="ECO:0000259" key="9">
    <source>
        <dbReference type="PROSITE" id="PS51762"/>
    </source>
</evidence>
<dbReference type="OMA" id="TINAKHN"/>
<gene>
    <name evidence="10" type="ORF">KP509_19G014900</name>
</gene>
<keyword evidence="8" id="KW-0732">Signal</keyword>
<sequence>MVWQFRPSMALVAALAVAVVISGTQPQVAAQGKQLRDSFNTYYYCGWQPQYTWLEDNGYTINLKLDNWSGSGFQSSNSYTKGFISTSIKLVPGNSAGVVVAYYMSSPRDNTTTDWDEIDFEFLGNVTGQPWILQTNIFTNGTGGREQRIFLWFDPTADYHTYSILWNEHQILWYVDSMPIRVYRNTTITSATYPTYRPMTIYSSIWNGDSWATRGGLDKIDWTQAPFIASYSGFYVDACTWNKPGPAPSCFYDSSSSWWDQADKWTMTDAEKSAYTNITSNYMIYNYCTDYQRYPVQMPDCAVPPWE</sequence>
<dbReference type="InterPro" id="IPR013320">
    <property type="entry name" value="ConA-like_dom_sf"/>
</dbReference>
<evidence type="ECO:0000256" key="8">
    <source>
        <dbReference type="RuleBase" id="RU361120"/>
    </source>
</evidence>
<keyword evidence="8" id="KW-0134">Cell wall</keyword>
<dbReference type="GO" id="GO:0071555">
    <property type="term" value="P:cell wall organization"/>
    <property type="evidence" value="ECO:0007669"/>
    <property type="project" value="UniProtKB-KW"/>
</dbReference>
<keyword evidence="1 8" id="KW-0808">Transferase</keyword>
<evidence type="ECO:0000313" key="10">
    <source>
        <dbReference type="EMBL" id="KAH7351802.1"/>
    </source>
</evidence>
<name>A0A8T2SK04_CERRI</name>
<dbReference type="InterPro" id="IPR044791">
    <property type="entry name" value="Beta-glucanase/XTH"/>
</dbReference>
<keyword evidence="8" id="KW-0964">Secreted</keyword>
<reference evidence="10" key="1">
    <citation type="submission" date="2021-08" db="EMBL/GenBank/DDBJ databases">
        <title>WGS assembly of Ceratopteris richardii.</title>
        <authorList>
            <person name="Marchant D.B."/>
            <person name="Chen G."/>
            <person name="Jenkins J."/>
            <person name="Shu S."/>
            <person name="Leebens-Mack J."/>
            <person name="Grimwood J."/>
            <person name="Schmutz J."/>
            <person name="Soltis P."/>
            <person name="Soltis D."/>
            <person name="Chen Z.-H."/>
        </authorList>
    </citation>
    <scope>NUCLEOTIDE SEQUENCE</scope>
    <source>
        <strain evidence="10">Whitten #5841</strain>
        <tissue evidence="10">Leaf</tissue>
    </source>
</reference>
<keyword evidence="11" id="KW-1185">Reference proteome</keyword>
<feature type="chain" id="PRO_5035958604" description="Xyloglucan endotransglucosylase/hydrolase" evidence="8">
    <location>
        <begin position="31"/>
        <end position="307"/>
    </location>
</feature>
<feature type="signal peptide" evidence="8">
    <location>
        <begin position="1"/>
        <end position="30"/>
    </location>
</feature>
<evidence type="ECO:0000313" key="11">
    <source>
        <dbReference type="Proteomes" id="UP000825935"/>
    </source>
</evidence>
<feature type="glycosylation site" description="N-linked (GlcNAc...) asparagine" evidence="7">
    <location>
        <position position="125"/>
    </location>
</feature>
<keyword evidence="2 8" id="KW-0378">Hydrolase</keyword>
<dbReference type="Gene3D" id="2.60.120.200">
    <property type="match status" value="1"/>
</dbReference>
<dbReference type="GO" id="GO:0016762">
    <property type="term" value="F:xyloglucan:xyloglucosyl transferase activity"/>
    <property type="evidence" value="ECO:0007669"/>
    <property type="project" value="UniProtKB-EC"/>
</dbReference>
<feature type="domain" description="GH16" evidence="9">
    <location>
        <begin position="1"/>
        <end position="231"/>
    </location>
</feature>
<keyword evidence="5 8" id="KW-0326">Glycosidase</keyword>
<evidence type="ECO:0000256" key="2">
    <source>
        <dbReference type="ARBA" id="ARBA00022801"/>
    </source>
</evidence>
<keyword evidence="8" id="KW-0052">Apoplast</keyword>
<dbReference type="Proteomes" id="UP000825935">
    <property type="component" value="Chromosome 19"/>
</dbReference>
<dbReference type="Pfam" id="PF06955">
    <property type="entry name" value="XET_C"/>
    <property type="match status" value="1"/>
</dbReference>
<dbReference type="PROSITE" id="PS51762">
    <property type="entry name" value="GH16_2"/>
    <property type="match status" value="1"/>
</dbReference>
<keyword evidence="4" id="KW-0325">Glycoprotein</keyword>
<proteinExistence type="inferred from homology"/>
<dbReference type="GO" id="GO:0042546">
    <property type="term" value="P:cell wall biogenesis"/>
    <property type="evidence" value="ECO:0007669"/>
    <property type="project" value="InterPro"/>
</dbReference>
<evidence type="ECO:0000256" key="4">
    <source>
        <dbReference type="ARBA" id="ARBA00023180"/>
    </source>
</evidence>
<dbReference type="AlphaFoldDB" id="A0A8T2SK04"/>
<evidence type="ECO:0000256" key="3">
    <source>
        <dbReference type="ARBA" id="ARBA00023157"/>
    </source>
</evidence>
<dbReference type="FunFam" id="2.60.120.200:FF:000025">
    <property type="entry name" value="Xyloglucan endotransglucosylase/hydrolase"/>
    <property type="match status" value="1"/>
</dbReference>
<dbReference type="CDD" id="cd02176">
    <property type="entry name" value="GH16_XET"/>
    <property type="match status" value="1"/>
</dbReference>
<dbReference type="GO" id="GO:0004553">
    <property type="term" value="F:hydrolase activity, hydrolyzing O-glycosyl compounds"/>
    <property type="evidence" value="ECO:0007669"/>
    <property type="project" value="InterPro"/>
</dbReference>
<comment type="function">
    <text evidence="8">Catalyzes xyloglucan endohydrolysis (XEH) and/or endotransglycosylation (XET). Cleaves and religates xyloglucan polymers, an essential constituent of the primary cell wall, and thereby participates in cell wall construction of growing tissues.</text>
</comment>
<dbReference type="EMBL" id="CM035424">
    <property type="protein sequence ID" value="KAH7351802.1"/>
    <property type="molecule type" value="Genomic_DNA"/>
</dbReference>
<protein>
    <recommendedName>
        <fullName evidence="8">Xyloglucan endotransglucosylase/hydrolase</fullName>
        <ecNumber evidence="8">2.4.1.207</ecNumber>
    </recommendedName>
</protein>
<keyword evidence="3" id="KW-1015">Disulfide bond</keyword>
<feature type="active site" description="Proton donor" evidence="6">
    <location>
        <position position="121"/>
    </location>
</feature>
<feature type="active site" description="Nucleophile" evidence="6">
    <location>
        <position position="117"/>
    </location>
</feature>
<dbReference type="EC" id="2.4.1.207" evidence="8"/>
<dbReference type="PROSITE" id="PS01034">
    <property type="entry name" value="GH16_1"/>
    <property type="match status" value="1"/>
</dbReference>
<comment type="subcellular location">
    <subcellularLocation>
        <location evidence="8">Secreted</location>
        <location evidence="8">Cell wall</location>
    </subcellularLocation>
    <subcellularLocation>
        <location evidence="8">Secreted</location>
        <location evidence="8">Extracellular space</location>
        <location evidence="8">Apoplast</location>
    </subcellularLocation>
</comment>
<evidence type="ECO:0000256" key="7">
    <source>
        <dbReference type="PIRSR" id="PIRSR005604-2"/>
    </source>
</evidence>
<comment type="caution">
    <text evidence="10">The sequence shown here is derived from an EMBL/GenBank/DDBJ whole genome shotgun (WGS) entry which is preliminary data.</text>
</comment>
<dbReference type="Pfam" id="PF00722">
    <property type="entry name" value="Glyco_hydro_16"/>
    <property type="match status" value="1"/>
</dbReference>
<evidence type="ECO:0000256" key="6">
    <source>
        <dbReference type="PIRSR" id="PIRSR005604-1"/>
    </source>
</evidence>
<dbReference type="InterPro" id="IPR000757">
    <property type="entry name" value="Beta-glucanase-like"/>
</dbReference>
<evidence type="ECO:0000256" key="5">
    <source>
        <dbReference type="ARBA" id="ARBA00023295"/>
    </source>
</evidence>
<comment type="similarity">
    <text evidence="8">Belongs to the glycosyl hydrolase 16 family.</text>
</comment>
<dbReference type="InterPro" id="IPR008263">
    <property type="entry name" value="GH16_AS"/>
</dbReference>